<dbReference type="InterPro" id="IPR036291">
    <property type="entry name" value="NAD(P)-bd_dom_sf"/>
</dbReference>
<dbReference type="GO" id="GO:0006526">
    <property type="term" value="P:L-arginine biosynthetic process"/>
    <property type="evidence" value="ECO:0007669"/>
    <property type="project" value="UniProtKB-UniRule"/>
</dbReference>
<accession>A0AB38YG70</accession>
<protein>
    <recommendedName>
        <fullName evidence="6">N-acetyl-gamma-glutamyl-phosphate reductase</fullName>
        <shortName evidence="6">AGPR</shortName>
        <ecNumber evidence="6">1.2.1.38</ecNumber>
    </recommendedName>
    <alternativeName>
        <fullName evidence="6">N-acetyl-glutamate semialdehyde dehydrogenase</fullName>
        <shortName evidence="6">NAGSA dehydrogenase</shortName>
    </alternativeName>
</protein>
<feature type="domain" description="Semialdehyde dehydrogenase NAD-binding" evidence="7">
    <location>
        <begin position="3"/>
        <end position="104"/>
    </location>
</feature>
<keyword evidence="4 6" id="KW-0521">NADP</keyword>
<dbReference type="RefSeq" id="WP_304995611.1">
    <property type="nucleotide sequence ID" value="NZ_CP101717.1"/>
</dbReference>
<evidence type="ECO:0000256" key="4">
    <source>
        <dbReference type="ARBA" id="ARBA00022857"/>
    </source>
</evidence>
<name>A0AB38YG70_9GAMM</name>
<dbReference type="Pfam" id="PF01118">
    <property type="entry name" value="Semialdhyde_dh"/>
    <property type="match status" value="1"/>
</dbReference>
<dbReference type="EMBL" id="CP101717">
    <property type="protein sequence ID" value="WLD58325.1"/>
    <property type="molecule type" value="Genomic_DNA"/>
</dbReference>
<reference evidence="8" key="1">
    <citation type="submission" date="2022-07" db="EMBL/GenBank/DDBJ databases">
        <title>Complete genome sequence of Salinispirillum sp. LH10-3-1 capable of multiple carbohydrate inversion isolated from a soda lake.</title>
        <authorList>
            <person name="Liu J."/>
            <person name="Zhai Y."/>
            <person name="Zhang H."/>
            <person name="Yang H."/>
            <person name="Qu J."/>
            <person name="Li J."/>
        </authorList>
    </citation>
    <scope>NUCLEOTIDE SEQUENCE</scope>
    <source>
        <strain evidence="8">LH 10-3-1</strain>
    </source>
</reference>
<dbReference type="InterPro" id="IPR010136">
    <property type="entry name" value="AGPR_type-2"/>
</dbReference>
<evidence type="ECO:0000256" key="1">
    <source>
        <dbReference type="ARBA" id="ARBA00022490"/>
    </source>
</evidence>
<sequence length="316" mass="33957">MVKVFVDGQEGTTGLQIKERLDRHPDVQLLEIDPNERKNTAARQALLNEADVAFLCLPDAAAKESAALVTNPDTRLIDASTAHRTDPDWVYGLPEISPEQRQRIAQSTRVSNPGCHATGFNLLVAPLVARGLLHPSSPLSCQSLTGYSGGGKALIATYEDADEATRARLLGPSHYGLSLNHKHLPEMQNVCGLALPPVFTPVVGPFYKGMVVTVPLHAAQLMMEQRDAASVRDALAEHYADSHFVEVMPYDAAGGVDGGFLNPQAANDTNRNEIFVFGSDQRILLVSRLDNLGKGASGAAVQNMNIMLGLSEDTSL</sequence>
<dbReference type="Pfam" id="PF22698">
    <property type="entry name" value="Semialdhyde_dhC_1"/>
    <property type="match status" value="1"/>
</dbReference>
<evidence type="ECO:0000256" key="2">
    <source>
        <dbReference type="ARBA" id="ARBA00022571"/>
    </source>
</evidence>
<proteinExistence type="inferred from homology"/>
<dbReference type="InterPro" id="IPR058924">
    <property type="entry name" value="AGPR_dimerisation_dom"/>
</dbReference>
<keyword evidence="1 6" id="KW-0963">Cytoplasm</keyword>
<dbReference type="PANTHER" id="PTHR32338">
    <property type="entry name" value="N-ACETYL-GAMMA-GLUTAMYL-PHOSPHATE REDUCTASE, CHLOROPLASTIC-RELATED-RELATED"/>
    <property type="match status" value="1"/>
</dbReference>
<dbReference type="GO" id="GO:0051287">
    <property type="term" value="F:NAD binding"/>
    <property type="evidence" value="ECO:0007669"/>
    <property type="project" value="InterPro"/>
</dbReference>
<dbReference type="CDD" id="cd17896">
    <property type="entry name" value="AGPR_2_N"/>
    <property type="match status" value="1"/>
</dbReference>
<dbReference type="SUPFAM" id="SSF55347">
    <property type="entry name" value="Glyceraldehyde-3-phosphate dehydrogenase-like, C-terminal domain"/>
    <property type="match status" value="1"/>
</dbReference>
<comment type="pathway">
    <text evidence="6">Amino-acid biosynthesis; L-arginine biosynthesis; N(2)-acetyl-L-ornithine from L-glutamate: step 3/4.</text>
</comment>
<dbReference type="CDD" id="cd23935">
    <property type="entry name" value="AGPR_2_C"/>
    <property type="match status" value="1"/>
</dbReference>
<comment type="function">
    <text evidence="6">Catalyzes the NADPH-dependent reduction of N-acetyl-5-glutamyl phosphate to yield N-acetyl-L-glutamate 5-semialdehyde.</text>
</comment>
<comment type="subcellular location">
    <subcellularLocation>
        <location evidence="6">Cytoplasm</location>
    </subcellularLocation>
</comment>
<dbReference type="SMART" id="SM00859">
    <property type="entry name" value="Semialdhyde_dh"/>
    <property type="match status" value="1"/>
</dbReference>
<keyword evidence="5 6" id="KW-0560">Oxidoreductase</keyword>
<dbReference type="Gene3D" id="3.40.50.720">
    <property type="entry name" value="NAD(P)-binding Rossmann-like Domain"/>
    <property type="match status" value="1"/>
</dbReference>
<evidence type="ECO:0000256" key="5">
    <source>
        <dbReference type="ARBA" id="ARBA00023002"/>
    </source>
</evidence>
<evidence type="ECO:0000256" key="6">
    <source>
        <dbReference type="HAMAP-Rule" id="MF_01110"/>
    </source>
</evidence>
<dbReference type="EC" id="1.2.1.38" evidence="6"/>
<dbReference type="GO" id="GO:0005737">
    <property type="term" value="C:cytoplasm"/>
    <property type="evidence" value="ECO:0007669"/>
    <property type="project" value="UniProtKB-SubCell"/>
</dbReference>
<organism evidence="8">
    <name type="scientific">Salinispirillum sp. LH 10-3-1</name>
    <dbReference type="NCBI Taxonomy" id="2952525"/>
    <lineage>
        <taxon>Bacteria</taxon>
        <taxon>Pseudomonadati</taxon>
        <taxon>Pseudomonadota</taxon>
        <taxon>Gammaproteobacteria</taxon>
        <taxon>Oceanospirillales</taxon>
        <taxon>Saccharospirillaceae</taxon>
        <taxon>Salinispirillum</taxon>
    </lineage>
</organism>
<comment type="catalytic activity">
    <reaction evidence="6">
        <text>N-acetyl-L-glutamate 5-semialdehyde + phosphate + NADP(+) = N-acetyl-L-glutamyl 5-phosphate + NADPH + H(+)</text>
        <dbReference type="Rhea" id="RHEA:21588"/>
        <dbReference type="ChEBI" id="CHEBI:15378"/>
        <dbReference type="ChEBI" id="CHEBI:29123"/>
        <dbReference type="ChEBI" id="CHEBI:43474"/>
        <dbReference type="ChEBI" id="CHEBI:57783"/>
        <dbReference type="ChEBI" id="CHEBI:57936"/>
        <dbReference type="ChEBI" id="CHEBI:58349"/>
        <dbReference type="EC" id="1.2.1.38"/>
    </reaction>
</comment>
<evidence type="ECO:0000256" key="3">
    <source>
        <dbReference type="ARBA" id="ARBA00022605"/>
    </source>
</evidence>
<dbReference type="InterPro" id="IPR050085">
    <property type="entry name" value="AGPR"/>
</dbReference>
<dbReference type="SUPFAM" id="SSF51735">
    <property type="entry name" value="NAD(P)-binding Rossmann-fold domains"/>
    <property type="match status" value="1"/>
</dbReference>
<dbReference type="PANTHER" id="PTHR32338:SF10">
    <property type="entry name" value="N-ACETYL-GAMMA-GLUTAMYL-PHOSPHATE REDUCTASE, CHLOROPLASTIC-RELATED"/>
    <property type="match status" value="1"/>
</dbReference>
<dbReference type="GO" id="GO:0003942">
    <property type="term" value="F:N-acetyl-gamma-glutamyl-phosphate reductase activity"/>
    <property type="evidence" value="ECO:0007669"/>
    <property type="project" value="UniProtKB-UniRule"/>
</dbReference>
<dbReference type="InterPro" id="IPR000534">
    <property type="entry name" value="Semialdehyde_DH_NAD-bd"/>
</dbReference>
<keyword evidence="2 6" id="KW-0055">Arginine biosynthesis</keyword>
<evidence type="ECO:0000259" key="7">
    <source>
        <dbReference type="SMART" id="SM00859"/>
    </source>
</evidence>
<comment type="similarity">
    <text evidence="6">Belongs to the NAGSA dehydrogenase family. Type 2 subfamily.</text>
</comment>
<dbReference type="HAMAP" id="MF_01110">
    <property type="entry name" value="ArgC_type2"/>
    <property type="match status" value="1"/>
</dbReference>
<evidence type="ECO:0000313" key="8">
    <source>
        <dbReference type="EMBL" id="WLD58325.1"/>
    </source>
</evidence>
<dbReference type="NCBIfam" id="TIGR01851">
    <property type="entry name" value="argC_other"/>
    <property type="match status" value="1"/>
</dbReference>
<gene>
    <name evidence="6 8" type="primary">argC</name>
    <name evidence="8" type="ORF">NFC81_00685</name>
</gene>
<dbReference type="AlphaFoldDB" id="A0AB38YG70"/>
<dbReference type="Gene3D" id="3.30.360.10">
    <property type="entry name" value="Dihydrodipicolinate Reductase, domain 2"/>
    <property type="match status" value="1"/>
</dbReference>
<feature type="active site" evidence="6">
    <location>
        <position position="115"/>
    </location>
</feature>
<keyword evidence="3 6" id="KW-0028">Amino-acid biosynthesis</keyword>